<evidence type="ECO:0000313" key="1">
    <source>
        <dbReference type="EMBL" id="MPC98042.1"/>
    </source>
</evidence>
<proteinExistence type="predicted"/>
<reference evidence="1 2" key="1">
    <citation type="submission" date="2019-05" db="EMBL/GenBank/DDBJ databases">
        <title>Another draft genome of Portunus trituberculatus and its Hox gene families provides insights of decapod evolution.</title>
        <authorList>
            <person name="Jeong J.-H."/>
            <person name="Song I."/>
            <person name="Kim S."/>
            <person name="Choi T."/>
            <person name="Kim D."/>
            <person name="Ryu S."/>
            <person name="Kim W."/>
        </authorList>
    </citation>
    <scope>NUCLEOTIDE SEQUENCE [LARGE SCALE GENOMIC DNA]</scope>
    <source>
        <tissue evidence="1">Muscle</tissue>
    </source>
</reference>
<name>A0A5B7JPP2_PORTR</name>
<dbReference type="EMBL" id="VSRR010112457">
    <property type="protein sequence ID" value="MPC98042.1"/>
    <property type="molecule type" value="Genomic_DNA"/>
</dbReference>
<dbReference type="Proteomes" id="UP000324222">
    <property type="component" value="Unassembled WGS sequence"/>
</dbReference>
<gene>
    <name evidence="1" type="ORF">E2C01_093392</name>
</gene>
<evidence type="ECO:0000313" key="2">
    <source>
        <dbReference type="Proteomes" id="UP000324222"/>
    </source>
</evidence>
<organism evidence="1 2">
    <name type="scientific">Portunus trituberculatus</name>
    <name type="common">Swimming crab</name>
    <name type="synonym">Neptunus trituberculatus</name>
    <dbReference type="NCBI Taxonomy" id="210409"/>
    <lineage>
        <taxon>Eukaryota</taxon>
        <taxon>Metazoa</taxon>
        <taxon>Ecdysozoa</taxon>
        <taxon>Arthropoda</taxon>
        <taxon>Crustacea</taxon>
        <taxon>Multicrustacea</taxon>
        <taxon>Malacostraca</taxon>
        <taxon>Eumalacostraca</taxon>
        <taxon>Eucarida</taxon>
        <taxon>Decapoda</taxon>
        <taxon>Pleocyemata</taxon>
        <taxon>Brachyura</taxon>
        <taxon>Eubrachyura</taxon>
        <taxon>Portunoidea</taxon>
        <taxon>Portunidae</taxon>
        <taxon>Portuninae</taxon>
        <taxon>Portunus</taxon>
    </lineage>
</organism>
<protein>
    <submittedName>
        <fullName evidence="1">Uncharacterized protein</fullName>
    </submittedName>
</protein>
<keyword evidence="2" id="KW-1185">Reference proteome</keyword>
<dbReference type="AlphaFoldDB" id="A0A5B7JPP2"/>
<sequence length="77" mass="8634">MQCSLVSVRAAHAFLFTWEDFLSIGHSQLATRPCHCDRLETLTFGHAGRFRHILLTHHAGSQASLCLAFAQILESRI</sequence>
<comment type="caution">
    <text evidence="1">The sequence shown here is derived from an EMBL/GenBank/DDBJ whole genome shotgun (WGS) entry which is preliminary data.</text>
</comment>
<accession>A0A5B7JPP2</accession>